<dbReference type="EMBL" id="BAABLW010000007">
    <property type="protein sequence ID" value="GAA4923838.1"/>
    <property type="molecule type" value="Genomic_DNA"/>
</dbReference>
<gene>
    <name evidence="1" type="ORF">GCM10025790_21260</name>
</gene>
<comment type="caution">
    <text evidence="1">The sequence shown here is derived from an EMBL/GenBank/DDBJ whole genome shotgun (WGS) entry which is preliminary data.</text>
</comment>
<dbReference type="RefSeq" id="WP_345477983.1">
    <property type="nucleotide sequence ID" value="NZ_BAABLW010000007.1"/>
</dbReference>
<proteinExistence type="predicted"/>
<sequence>MAVKFQKYERTETVEFVQVTHENLAALANETGWLVDYSAEPPALLSGYRLQDQDEDRPVRKRRIRVGSWISRAVDHESTRIRRDGTTYYTYNPADPDWHNQGYRLSMSTADAIDQVCANLKGMAPDLSAGNYGDVAKGILTSIRWEERS</sequence>
<reference evidence="2" key="1">
    <citation type="journal article" date="2019" name="Int. J. Syst. Evol. Microbiol.">
        <title>The Global Catalogue of Microorganisms (GCM) 10K type strain sequencing project: providing services to taxonomists for standard genome sequencing and annotation.</title>
        <authorList>
            <consortium name="The Broad Institute Genomics Platform"/>
            <consortium name="The Broad Institute Genome Sequencing Center for Infectious Disease"/>
            <person name="Wu L."/>
            <person name="Ma J."/>
        </authorList>
    </citation>
    <scope>NUCLEOTIDE SEQUENCE [LARGE SCALE GENOMIC DNA]</scope>
    <source>
        <strain evidence="2">JCM 19129</strain>
    </source>
</reference>
<keyword evidence="2" id="KW-1185">Reference proteome</keyword>
<evidence type="ECO:0000313" key="2">
    <source>
        <dbReference type="Proteomes" id="UP001500368"/>
    </source>
</evidence>
<protein>
    <submittedName>
        <fullName evidence="1">Uncharacterized protein</fullName>
    </submittedName>
</protein>
<evidence type="ECO:0000313" key="1">
    <source>
        <dbReference type="EMBL" id="GAA4923838.1"/>
    </source>
</evidence>
<organism evidence="1 2">
    <name type="scientific">Nesterenkonia rhizosphaerae</name>
    <dbReference type="NCBI Taxonomy" id="1348272"/>
    <lineage>
        <taxon>Bacteria</taxon>
        <taxon>Bacillati</taxon>
        <taxon>Actinomycetota</taxon>
        <taxon>Actinomycetes</taxon>
        <taxon>Micrococcales</taxon>
        <taxon>Micrococcaceae</taxon>
        <taxon>Nesterenkonia</taxon>
    </lineage>
</organism>
<accession>A0ABP9FZP6</accession>
<name>A0ABP9FZP6_9MICC</name>
<dbReference type="Proteomes" id="UP001500368">
    <property type="component" value="Unassembled WGS sequence"/>
</dbReference>